<proteinExistence type="predicted"/>
<keyword evidence="1" id="KW-0802">TPR repeat</keyword>
<dbReference type="AlphaFoldDB" id="A0A934IEE2"/>
<dbReference type="PANTHER" id="PTHR12558:SF13">
    <property type="entry name" value="CELL DIVISION CYCLE PROTEIN 27 HOMOLOG"/>
    <property type="match status" value="1"/>
</dbReference>
<organism evidence="3 4">
    <name type="scientific">Palleronia pontilimi</name>
    <dbReference type="NCBI Taxonomy" id="1964209"/>
    <lineage>
        <taxon>Bacteria</taxon>
        <taxon>Pseudomonadati</taxon>
        <taxon>Pseudomonadota</taxon>
        <taxon>Alphaproteobacteria</taxon>
        <taxon>Rhodobacterales</taxon>
        <taxon>Roseobacteraceae</taxon>
        <taxon>Palleronia</taxon>
    </lineage>
</organism>
<protein>
    <submittedName>
        <fullName evidence="3">Tetratricopeptide repeat protein</fullName>
    </submittedName>
</protein>
<feature type="signal peptide" evidence="2">
    <location>
        <begin position="1"/>
        <end position="17"/>
    </location>
</feature>
<dbReference type="Proteomes" id="UP000642488">
    <property type="component" value="Unassembled WGS sequence"/>
</dbReference>
<dbReference type="InterPro" id="IPR011990">
    <property type="entry name" value="TPR-like_helical_dom_sf"/>
</dbReference>
<dbReference type="RefSeq" id="WP_198914510.1">
    <property type="nucleotide sequence ID" value="NZ_JAEKPD010000001.1"/>
</dbReference>
<feature type="chain" id="PRO_5037987313" evidence="2">
    <location>
        <begin position="18"/>
        <end position="563"/>
    </location>
</feature>
<evidence type="ECO:0000256" key="2">
    <source>
        <dbReference type="SAM" id="SignalP"/>
    </source>
</evidence>
<dbReference type="InterPro" id="IPR019734">
    <property type="entry name" value="TPR_rpt"/>
</dbReference>
<gene>
    <name evidence="3" type="ORF">ILP92_01045</name>
</gene>
<sequence length="563" mass="60493">MLRPLLLSAALTLSAQAGQADINPGAYLAGRQAQMVNDYSEAARYLTQAMLRDPNNTALLEQLAGAFISLGEFDRADTIALKLTQSGGTSQLATLAVLVTQAQQGNWSEILSDLDAGLSVGPLFDGLAKAWSLLGDGQTDAALEAFDSIAAEQGLVAFGTYHKALALASLGRFDEADAALSGPDLGLTRRGIVAHAQILSQLGRFDDAAAKLAAGFGGGTLDAPLQALQSAIEAEEPLEFTIVQDATDGIAEVAFDIANVLIGESAPAYTLIYARAATYLRPEHTEAILMSAALLDELEQFDLAIDAFTAIPSDDPAHIAAEIGRAEILQKSDRAEVGIEVLRQLASENPDLPMVQNAFGDALRDQSDYAGANKAYTAALANLDADVRDRWVLYFARAVTFERLGEWDKAEADFRQSLEINPDSPSVLNYLGYSLLERGEKLDEALSLIEQAVAARPNSGFIVDSLGWGLYRLGRFQEAVEPMEKAVALMPVDPVVNDHLGDVYWTVGRKLEARFQWQRALSFVDNDENGEVKPERIRRKLEVGLDQVIAEEDGTPQVANDGG</sequence>
<comment type="caution">
    <text evidence="3">The sequence shown here is derived from an EMBL/GenBank/DDBJ whole genome shotgun (WGS) entry which is preliminary data.</text>
</comment>
<dbReference type="EMBL" id="JAEKPD010000001">
    <property type="protein sequence ID" value="MBJ3761338.1"/>
    <property type="molecule type" value="Genomic_DNA"/>
</dbReference>
<keyword evidence="2" id="KW-0732">Signal</keyword>
<dbReference type="SUPFAM" id="SSF48452">
    <property type="entry name" value="TPR-like"/>
    <property type="match status" value="3"/>
</dbReference>
<feature type="repeat" description="TPR" evidence="1">
    <location>
        <begin position="391"/>
        <end position="424"/>
    </location>
</feature>
<evidence type="ECO:0000313" key="3">
    <source>
        <dbReference type="EMBL" id="MBJ3761338.1"/>
    </source>
</evidence>
<dbReference type="Pfam" id="PF13432">
    <property type="entry name" value="TPR_16"/>
    <property type="match status" value="2"/>
</dbReference>
<accession>A0A934IEE2</accession>
<dbReference type="SMART" id="SM00028">
    <property type="entry name" value="TPR"/>
    <property type="match status" value="6"/>
</dbReference>
<dbReference type="Pfam" id="PF14559">
    <property type="entry name" value="TPR_19"/>
    <property type="match status" value="1"/>
</dbReference>
<name>A0A934IEE2_9RHOB</name>
<reference evidence="3" key="1">
    <citation type="submission" date="2020-12" db="EMBL/GenBank/DDBJ databases">
        <title>Bacterial taxonomy.</title>
        <authorList>
            <person name="Pan X."/>
        </authorList>
    </citation>
    <scope>NUCLEOTIDE SEQUENCE</scope>
    <source>
        <strain evidence="3">KCTC 52957</strain>
    </source>
</reference>
<dbReference type="PANTHER" id="PTHR12558">
    <property type="entry name" value="CELL DIVISION CYCLE 16,23,27"/>
    <property type="match status" value="1"/>
</dbReference>
<dbReference type="Gene3D" id="1.25.40.10">
    <property type="entry name" value="Tetratricopeptide repeat domain"/>
    <property type="match status" value="4"/>
</dbReference>
<dbReference type="PROSITE" id="PS50005">
    <property type="entry name" value="TPR"/>
    <property type="match status" value="1"/>
</dbReference>
<evidence type="ECO:0000313" key="4">
    <source>
        <dbReference type="Proteomes" id="UP000642488"/>
    </source>
</evidence>
<keyword evidence="4" id="KW-1185">Reference proteome</keyword>
<evidence type="ECO:0000256" key="1">
    <source>
        <dbReference type="PROSITE-ProRule" id="PRU00339"/>
    </source>
</evidence>